<comment type="caution">
    <text evidence="2">The sequence shown here is derived from an EMBL/GenBank/DDBJ whole genome shotgun (WGS) entry which is preliminary data.</text>
</comment>
<sequence length="213" mass="23940">MKRTALLLLACLLMCFTAAGCLRKDKVVVSHMDIPPIPEPYTVPAGTFDVDAVRSNIIIKGQHFDLPQYLTKLDKSWEFRFYDRKDYGLKEGNGMAKLFYMGTEMGTVSLENCYTGHEEESVMYSISVRTSDSSIYGITPLVSKLSEVEALIGKPESEDKVEKPFTHTYRYGIMLGKDEQGILRGHSIMVSFNEEDVVDMISITYSDMSAATQ</sequence>
<evidence type="ECO:0000313" key="2">
    <source>
        <dbReference type="EMBL" id="EWM52964.1"/>
    </source>
</evidence>
<dbReference type="EMBL" id="ATAX01000028">
    <property type="protein sequence ID" value="EWM52964.1"/>
    <property type="molecule type" value="Genomic_DNA"/>
</dbReference>
<dbReference type="PATRIC" id="fig|1341157.4.peg.2443"/>
<feature type="signal peptide" evidence="1">
    <location>
        <begin position="1"/>
        <end position="19"/>
    </location>
</feature>
<dbReference type="AlphaFoldDB" id="W7UMZ7"/>
<protein>
    <recommendedName>
        <fullName evidence="4">Lipoprotein</fullName>
    </recommendedName>
</protein>
<proteinExistence type="predicted"/>
<evidence type="ECO:0008006" key="4">
    <source>
        <dbReference type="Google" id="ProtNLM"/>
    </source>
</evidence>
<keyword evidence="3" id="KW-1185">Reference proteome</keyword>
<keyword evidence="1" id="KW-0732">Signal</keyword>
<evidence type="ECO:0000313" key="3">
    <source>
        <dbReference type="Proteomes" id="UP000019365"/>
    </source>
</evidence>
<evidence type="ECO:0000256" key="1">
    <source>
        <dbReference type="SAM" id="SignalP"/>
    </source>
</evidence>
<feature type="chain" id="PRO_5039311103" description="Lipoprotein" evidence="1">
    <location>
        <begin position="20"/>
        <end position="213"/>
    </location>
</feature>
<reference evidence="2 3" key="1">
    <citation type="journal article" date="2014" name="PLoS ONE">
        <title>Rumen cellulosomics: divergent fiber-degrading strategies revealed by comparative genome-wide analysis of six ruminococcal strains.</title>
        <authorList>
            <person name="Dassa B."/>
            <person name="Borovok I."/>
            <person name="Ruimy-Israeli V."/>
            <person name="Lamed R."/>
            <person name="Flint H.J."/>
            <person name="Duncan S.H."/>
            <person name="Henrissat B."/>
            <person name="Coutinho P."/>
            <person name="Morrison M."/>
            <person name="Mosoni P."/>
            <person name="Yeoman C.J."/>
            <person name="White B.A."/>
            <person name="Bayer E.A."/>
        </authorList>
    </citation>
    <scope>NUCLEOTIDE SEQUENCE [LARGE SCALE GENOMIC DNA]</scope>
    <source>
        <strain evidence="2 3">007c</strain>
    </source>
</reference>
<name>W7UMZ7_RUMFL</name>
<dbReference type="RefSeq" id="WP_037300129.1">
    <property type="nucleotide sequence ID" value="NZ_ATAX01000028.1"/>
</dbReference>
<dbReference type="Proteomes" id="UP000019365">
    <property type="component" value="Unassembled WGS sequence"/>
</dbReference>
<organism evidence="2 3">
    <name type="scientific">Ruminococcus flavefaciens 007c</name>
    <dbReference type="NCBI Taxonomy" id="1341157"/>
    <lineage>
        <taxon>Bacteria</taxon>
        <taxon>Bacillati</taxon>
        <taxon>Bacillota</taxon>
        <taxon>Clostridia</taxon>
        <taxon>Eubacteriales</taxon>
        <taxon>Oscillospiraceae</taxon>
        <taxon>Ruminococcus</taxon>
    </lineage>
</organism>
<dbReference type="OrthoDB" id="1819669at2"/>
<gene>
    <name evidence="2" type="ORF">RF007C_15230</name>
</gene>
<accession>W7UMZ7</accession>
<dbReference type="PROSITE" id="PS51257">
    <property type="entry name" value="PROKAR_LIPOPROTEIN"/>
    <property type="match status" value="1"/>
</dbReference>